<dbReference type="Gene3D" id="3.40.190.170">
    <property type="entry name" value="Bacterial extracellular solute-binding protein, family 7"/>
    <property type="match status" value="1"/>
</dbReference>
<reference evidence="4" key="1">
    <citation type="submission" date="2016-10" db="EMBL/GenBank/DDBJ databases">
        <authorList>
            <person name="Varghese N."/>
            <person name="Submissions S."/>
        </authorList>
    </citation>
    <scope>NUCLEOTIDE SEQUENCE [LARGE SCALE GENOMIC DNA]</scope>
    <source>
        <strain evidence="4">DSM 11526</strain>
    </source>
</reference>
<dbReference type="Pfam" id="PF03480">
    <property type="entry name" value="DctP"/>
    <property type="match status" value="1"/>
</dbReference>
<dbReference type="CDD" id="cd13665">
    <property type="entry name" value="PBP2_TRAP_Dctp3_4"/>
    <property type="match status" value="1"/>
</dbReference>
<dbReference type="Proteomes" id="UP000242469">
    <property type="component" value="Unassembled WGS sequence"/>
</dbReference>
<name>A0A1H4H4C7_9GAMM</name>
<dbReference type="InterPro" id="IPR018389">
    <property type="entry name" value="DctP_fam"/>
</dbReference>
<organism evidence="3 4">
    <name type="scientific">Marinobacterium iners DSM 11526</name>
    <dbReference type="NCBI Taxonomy" id="1122198"/>
    <lineage>
        <taxon>Bacteria</taxon>
        <taxon>Pseudomonadati</taxon>
        <taxon>Pseudomonadota</taxon>
        <taxon>Gammaproteobacteria</taxon>
        <taxon>Oceanospirillales</taxon>
        <taxon>Oceanospirillaceae</taxon>
        <taxon>Marinobacterium</taxon>
    </lineage>
</organism>
<dbReference type="GO" id="GO:0055085">
    <property type="term" value="P:transmembrane transport"/>
    <property type="evidence" value="ECO:0007669"/>
    <property type="project" value="InterPro"/>
</dbReference>
<dbReference type="InterPro" id="IPR038404">
    <property type="entry name" value="TRAP_DctP_sf"/>
</dbReference>
<sequence length="343" mass="37663">MKKINKIYSVIATTFALSGMAYGETTLHVASWLPPSHPQNAVVIPTWGKWIEEATKGEVKIKIEYNLGHPKDLFTQVEDGVVDAAWSSTGYVPGRFELTQLAELPLYSANAEAASTAYWRVHEKYLSKAREFDGVEVVGLFTHAPGQIHTIEPITSLADLEGKKMRLGGGVMNALGERMKVVGVGAPAPKVYEMMQQGVIDGTFLPVCEQRTIRLNEVARNLTLLPGGMYQTSFAFFINPDFLDSLSEENRTALLSVSGERLSRLAGAEWERCGDEALQESIAKGVQVNVVKKGDPMAEEFVRVAEGLDEAWLASVKDSGVDAESALSEFRDIAMKLESEYKD</sequence>
<evidence type="ECO:0000313" key="4">
    <source>
        <dbReference type="Proteomes" id="UP000242469"/>
    </source>
</evidence>
<proteinExistence type="predicted"/>
<feature type="signal peptide" evidence="2">
    <location>
        <begin position="1"/>
        <end position="23"/>
    </location>
</feature>
<dbReference type="EMBL" id="FNRJ01000027">
    <property type="protein sequence ID" value="SEB16644.1"/>
    <property type="molecule type" value="Genomic_DNA"/>
</dbReference>
<gene>
    <name evidence="3" type="ORF">SAMN02745729_12731</name>
</gene>
<dbReference type="STRING" id="1122198.SAMN02745729_12731"/>
<accession>A0A1H4H4C7</accession>
<dbReference type="PANTHER" id="PTHR33376">
    <property type="match status" value="1"/>
</dbReference>
<feature type="chain" id="PRO_5017286824" evidence="2">
    <location>
        <begin position="24"/>
        <end position="343"/>
    </location>
</feature>
<dbReference type="OrthoDB" id="9177965at2"/>
<protein>
    <submittedName>
        <fullName evidence="3">TRAP-type C4-dicarboxylate transport system, substrate-binding protein</fullName>
    </submittedName>
</protein>
<dbReference type="RefSeq" id="WP_091828109.1">
    <property type="nucleotide sequence ID" value="NZ_FNRJ01000027.1"/>
</dbReference>
<evidence type="ECO:0000256" key="1">
    <source>
        <dbReference type="ARBA" id="ARBA00022729"/>
    </source>
</evidence>
<dbReference type="NCBIfam" id="NF037995">
    <property type="entry name" value="TRAP_S1"/>
    <property type="match status" value="1"/>
</dbReference>
<dbReference type="SUPFAM" id="SSF53850">
    <property type="entry name" value="Periplasmic binding protein-like II"/>
    <property type="match status" value="1"/>
</dbReference>
<evidence type="ECO:0000256" key="2">
    <source>
        <dbReference type="SAM" id="SignalP"/>
    </source>
</evidence>
<keyword evidence="1 2" id="KW-0732">Signal</keyword>
<keyword evidence="4" id="KW-1185">Reference proteome</keyword>
<dbReference type="PANTHER" id="PTHR33376:SF15">
    <property type="entry name" value="BLL6794 PROTEIN"/>
    <property type="match status" value="1"/>
</dbReference>
<evidence type="ECO:0000313" key="3">
    <source>
        <dbReference type="EMBL" id="SEB16644.1"/>
    </source>
</evidence>
<dbReference type="AlphaFoldDB" id="A0A1H4H4C7"/>